<dbReference type="PANTHER" id="PTHR34039:SF1">
    <property type="entry name" value="UPF0102 PROTEIN YRAN"/>
    <property type="match status" value="1"/>
</dbReference>
<proteinExistence type="inferred from homology"/>
<dbReference type="NCBIfam" id="NF009150">
    <property type="entry name" value="PRK12497.1-3"/>
    <property type="match status" value="1"/>
</dbReference>
<reference evidence="3" key="1">
    <citation type="journal article" date="2020" name="Microbiol. Resour. Announc.">
        <title>Complete Genome Sequence of Novel Psychrotolerant Legionella Strain TUM19329, Isolated from Antarctic Lake Sediment.</title>
        <authorList>
            <person name="Shimada S."/>
            <person name="Nakai R."/>
            <person name="Aoki K."/>
            <person name="Shimoeda N."/>
            <person name="Ohno G."/>
            <person name="Miyazaki Y."/>
            <person name="Kudoh S."/>
            <person name="Imura S."/>
            <person name="Watanabe K."/>
            <person name="Ishii Y."/>
            <person name="Tateda K."/>
        </authorList>
    </citation>
    <scope>NUCLEOTIDE SEQUENCE [LARGE SCALE GENOMIC DNA]</scope>
    <source>
        <strain evidence="3">TUM19329</strain>
    </source>
</reference>
<dbReference type="InterPro" id="IPR011856">
    <property type="entry name" value="tRNA_endonuc-like_dom_sf"/>
</dbReference>
<dbReference type="KEGG" id="lant:TUM19329_35290"/>
<dbReference type="HAMAP" id="MF_00048">
    <property type="entry name" value="UPF0102"/>
    <property type="match status" value="1"/>
</dbReference>
<keyword evidence="4" id="KW-1185">Reference proteome</keyword>
<comment type="similarity">
    <text evidence="1 2">Belongs to the UPF0102 family.</text>
</comment>
<dbReference type="PANTHER" id="PTHR34039">
    <property type="entry name" value="UPF0102 PROTEIN YRAN"/>
    <property type="match status" value="1"/>
</dbReference>
<dbReference type="InterPro" id="IPR011335">
    <property type="entry name" value="Restrct_endonuc-II-like"/>
</dbReference>
<dbReference type="Proteomes" id="UP000502894">
    <property type="component" value="Chromosome"/>
</dbReference>
<protein>
    <recommendedName>
        <fullName evidence="2">UPF0102 protein TUM19329_35290</fullName>
    </recommendedName>
</protein>
<dbReference type="Pfam" id="PF02021">
    <property type="entry name" value="UPF0102"/>
    <property type="match status" value="1"/>
</dbReference>
<name>A0A6F8T9Z1_9GAMM</name>
<evidence type="ECO:0000313" key="4">
    <source>
        <dbReference type="Proteomes" id="UP000502894"/>
    </source>
</evidence>
<dbReference type="Gene3D" id="3.40.1350.10">
    <property type="match status" value="1"/>
</dbReference>
<evidence type="ECO:0000256" key="2">
    <source>
        <dbReference type="HAMAP-Rule" id="MF_00048"/>
    </source>
</evidence>
<gene>
    <name evidence="3" type="ORF">TUM19329_35290</name>
</gene>
<evidence type="ECO:0000313" key="3">
    <source>
        <dbReference type="EMBL" id="BCA97168.1"/>
    </source>
</evidence>
<dbReference type="GO" id="GO:0003676">
    <property type="term" value="F:nucleic acid binding"/>
    <property type="evidence" value="ECO:0007669"/>
    <property type="project" value="InterPro"/>
</dbReference>
<dbReference type="NCBIfam" id="TIGR00252">
    <property type="entry name" value="YraN family protein"/>
    <property type="match status" value="1"/>
</dbReference>
<dbReference type="SUPFAM" id="SSF52980">
    <property type="entry name" value="Restriction endonuclease-like"/>
    <property type="match status" value="1"/>
</dbReference>
<dbReference type="CDD" id="cd20736">
    <property type="entry name" value="PoNe_Nuclease"/>
    <property type="match status" value="1"/>
</dbReference>
<sequence>MITQQTGRVAEEKALNYLVDKGLKLVMRNYTCRLGEIDLIMRDKEYLVFIEVRSRTSMSFGGGMASITYAKRQKIIKTTSHYIMKNKMQDKCPLRFDVVSIDGASGVITWIKDAFGADY</sequence>
<dbReference type="EMBL" id="AP022839">
    <property type="protein sequence ID" value="BCA97168.1"/>
    <property type="molecule type" value="Genomic_DNA"/>
</dbReference>
<evidence type="ECO:0000256" key="1">
    <source>
        <dbReference type="ARBA" id="ARBA00006738"/>
    </source>
</evidence>
<dbReference type="InterPro" id="IPR003509">
    <property type="entry name" value="UPF0102_YraN-like"/>
</dbReference>
<dbReference type="AlphaFoldDB" id="A0A6F8T9Z1"/>
<accession>A0A6F8T9Z1</accession>
<organism evidence="3 4">
    <name type="scientific">Legionella antarctica</name>
    <dbReference type="NCBI Taxonomy" id="2708020"/>
    <lineage>
        <taxon>Bacteria</taxon>
        <taxon>Pseudomonadati</taxon>
        <taxon>Pseudomonadota</taxon>
        <taxon>Gammaproteobacteria</taxon>
        <taxon>Legionellales</taxon>
        <taxon>Legionellaceae</taxon>
        <taxon>Legionella</taxon>
    </lineage>
</organism>